<evidence type="ECO:0000313" key="1">
    <source>
        <dbReference type="EMBL" id="QMS87490.1"/>
    </source>
</evidence>
<gene>
    <name evidence="1" type="ORF">HUN01_07810</name>
</gene>
<keyword evidence="2" id="KW-1185">Reference proteome</keyword>
<dbReference type="RefSeq" id="WP_181930797.1">
    <property type="nucleotide sequence ID" value="NZ_CP054698.1"/>
</dbReference>
<organism evidence="1 2">
    <name type="scientific">Nostoc edaphicum CCNP1411</name>
    <dbReference type="NCBI Taxonomy" id="1472755"/>
    <lineage>
        <taxon>Bacteria</taxon>
        <taxon>Bacillati</taxon>
        <taxon>Cyanobacteriota</taxon>
        <taxon>Cyanophyceae</taxon>
        <taxon>Nostocales</taxon>
        <taxon>Nostocaceae</taxon>
        <taxon>Nostoc</taxon>
    </lineage>
</organism>
<evidence type="ECO:0008006" key="3">
    <source>
        <dbReference type="Google" id="ProtNLM"/>
    </source>
</evidence>
<name>A0A7D7LBD5_9NOSO</name>
<reference evidence="2" key="1">
    <citation type="submission" date="2020-06" db="EMBL/GenBank/DDBJ databases">
        <title>Nostoc edaphicum CCNP1411 genome.</title>
        <authorList>
            <person name="Fidor A."/>
            <person name="Grabski M."/>
            <person name="Gawor J."/>
            <person name="Gromadka R."/>
            <person name="Wegrzyn G."/>
            <person name="Mazur-Marzec H."/>
        </authorList>
    </citation>
    <scope>NUCLEOTIDE SEQUENCE [LARGE SCALE GENOMIC DNA]</scope>
    <source>
        <strain evidence="2">CCNP1411</strain>
    </source>
</reference>
<dbReference type="EMBL" id="CP054698">
    <property type="protein sequence ID" value="QMS87490.1"/>
    <property type="molecule type" value="Genomic_DNA"/>
</dbReference>
<dbReference type="Proteomes" id="UP000514713">
    <property type="component" value="Chromosome"/>
</dbReference>
<protein>
    <recommendedName>
        <fullName evidence="3">Bacteriocin</fullName>
    </recommendedName>
</protein>
<proteinExistence type="predicted"/>
<accession>A0A7D7LBD5</accession>
<evidence type="ECO:0000313" key="2">
    <source>
        <dbReference type="Proteomes" id="UP000514713"/>
    </source>
</evidence>
<dbReference type="AlphaFoldDB" id="A0A7D7LBD5"/>
<dbReference type="KEGG" id="ned:HUN01_07810"/>
<sequence length="64" mass="7209">MDNLNENKLLQELTPEELENVKGGFQALPNDVVRKFTILFPPTIGIVWPPTIGIVAPDFKKFSK</sequence>